<dbReference type="Proteomes" id="UP001221208">
    <property type="component" value="Unassembled WGS sequence"/>
</dbReference>
<reference evidence="2 3" key="1">
    <citation type="submission" date="2022-10" db="EMBL/GenBank/DDBJ databases">
        <title>Janthinobacterium sp. hw3 Genome sequencing.</title>
        <authorList>
            <person name="Park S."/>
        </authorList>
    </citation>
    <scope>NUCLEOTIDE SEQUENCE [LARGE SCALE GENOMIC DNA]</scope>
    <source>
        <strain evidence="3">hw3</strain>
    </source>
</reference>
<dbReference type="EMBL" id="JAQQXR010000006">
    <property type="protein sequence ID" value="MDC8759243.1"/>
    <property type="molecule type" value="Genomic_DNA"/>
</dbReference>
<keyword evidence="1" id="KW-1133">Transmembrane helix</keyword>
<organism evidence="2 3">
    <name type="scientific">Janthinobacterium fluminis</name>
    <dbReference type="NCBI Taxonomy" id="2987524"/>
    <lineage>
        <taxon>Bacteria</taxon>
        <taxon>Pseudomonadati</taxon>
        <taxon>Pseudomonadota</taxon>
        <taxon>Betaproteobacteria</taxon>
        <taxon>Burkholderiales</taxon>
        <taxon>Oxalobacteraceae</taxon>
        <taxon>Janthinobacterium</taxon>
    </lineage>
</organism>
<dbReference type="RefSeq" id="WP_273672301.1">
    <property type="nucleotide sequence ID" value="NZ_JAQQXR010000006.1"/>
</dbReference>
<keyword evidence="3" id="KW-1185">Reference proteome</keyword>
<feature type="transmembrane region" description="Helical" evidence="1">
    <location>
        <begin position="20"/>
        <end position="40"/>
    </location>
</feature>
<protein>
    <submittedName>
        <fullName evidence="2">Flp family type IVb pilin</fullName>
    </submittedName>
</protein>
<dbReference type="Pfam" id="PF04964">
    <property type="entry name" value="Flp_Fap"/>
    <property type="match status" value="1"/>
</dbReference>
<dbReference type="InterPro" id="IPR007047">
    <property type="entry name" value="Flp_Fap"/>
</dbReference>
<gene>
    <name evidence="2" type="ORF">OIK44_16800</name>
</gene>
<evidence type="ECO:0000313" key="3">
    <source>
        <dbReference type="Proteomes" id="UP001221208"/>
    </source>
</evidence>
<sequence length="58" mass="6096">MKSFLSRFVNDASAVSAIEYALLGGLIAVVIVAAVGTVGSELKLLFIFVKDQVVLALQ</sequence>
<keyword evidence="1" id="KW-0812">Transmembrane</keyword>
<keyword evidence="1" id="KW-0472">Membrane</keyword>
<evidence type="ECO:0000256" key="1">
    <source>
        <dbReference type="SAM" id="Phobius"/>
    </source>
</evidence>
<comment type="caution">
    <text evidence="2">The sequence shown here is derived from an EMBL/GenBank/DDBJ whole genome shotgun (WGS) entry which is preliminary data.</text>
</comment>
<accession>A0ABT5K2N3</accession>
<proteinExistence type="predicted"/>
<evidence type="ECO:0000313" key="2">
    <source>
        <dbReference type="EMBL" id="MDC8759243.1"/>
    </source>
</evidence>
<name>A0ABT5K2N3_9BURK</name>